<dbReference type="Pfam" id="PF00723">
    <property type="entry name" value="Glyco_hydro_15"/>
    <property type="match status" value="1"/>
</dbReference>
<dbReference type="InterPro" id="IPR045582">
    <property type="entry name" value="Trehalase-like_N"/>
</dbReference>
<proteinExistence type="predicted"/>
<comment type="caution">
    <text evidence="3">The sequence shown here is derived from an EMBL/GenBank/DDBJ whole genome shotgun (WGS) entry which is preliminary data.</text>
</comment>
<dbReference type="InterPro" id="IPR008928">
    <property type="entry name" value="6-hairpin_glycosidase_sf"/>
</dbReference>
<dbReference type="Pfam" id="PF19291">
    <property type="entry name" value="TREH_N"/>
    <property type="match status" value="1"/>
</dbReference>
<organism evidence="3 4">
    <name type="scientific">Spiribacter aquaticus</name>
    <dbReference type="NCBI Taxonomy" id="1935996"/>
    <lineage>
        <taxon>Bacteria</taxon>
        <taxon>Pseudomonadati</taxon>
        <taxon>Pseudomonadota</taxon>
        <taxon>Gammaproteobacteria</taxon>
        <taxon>Chromatiales</taxon>
        <taxon>Ectothiorhodospiraceae</taxon>
        <taxon>Spiribacter</taxon>
    </lineage>
</organism>
<evidence type="ECO:0000259" key="2">
    <source>
        <dbReference type="Pfam" id="PF19291"/>
    </source>
</evidence>
<dbReference type="GO" id="GO:0004553">
    <property type="term" value="F:hydrolase activity, hydrolyzing O-glycosyl compounds"/>
    <property type="evidence" value="ECO:0007669"/>
    <property type="project" value="TreeGrafter"/>
</dbReference>
<dbReference type="GO" id="GO:0005975">
    <property type="term" value="P:carbohydrate metabolic process"/>
    <property type="evidence" value="ECO:0007669"/>
    <property type="project" value="InterPro"/>
</dbReference>
<keyword evidence="3" id="KW-0378">Hydrolase</keyword>
<gene>
    <name evidence="3" type="ORF">FPL11_00340</name>
</gene>
<dbReference type="SUPFAM" id="SSF48208">
    <property type="entry name" value="Six-hairpin glycosidases"/>
    <property type="match status" value="1"/>
</dbReference>
<protein>
    <submittedName>
        <fullName evidence="3">Glycoside hydrolase family 15 protein</fullName>
    </submittedName>
</protein>
<accession>A0A557RLY4</accession>
<evidence type="ECO:0000313" key="3">
    <source>
        <dbReference type="EMBL" id="TVO66189.1"/>
    </source>
</evidence>
<dbReference type="PANTHER" id="PTHR31616">
    <property type="entry name" value="TREHALASE"/>
    <property type="match status" value="1"/>
</dbReference>
<evidence type="ECO:0000259" key="1">
    <source>
        <dbReference type="Pfam" id="PF00723"/>
    </source>
</evidence>
<evidence type="ECO:0000313" key="4">
    <source>
        <dbReference type="Proteomes" id="UP000316688"/>
    </source>
</evidence>
<dbReference type="EMBL" id="VMKP01000001">
    <property type="protein sequence ID" value="TVO66189.1"/>
    <property type="molecule type" value="Genomic_DNA"/>
</dbReference>
<name>A0A557RLY4_9GAMM</name>
<keyword evidence="4" id="KW-1185">Reference proteome</keyword>
<dbReference type="InterPro" id="IPR012341">
    <property type="entry name" value="6hp_glycosidase-like_sf"/>
</dbReference>
<dbReference type="PANTHER" id="PTHR31616:SF0">
    <property type="entry name" value="GLUCAN 1,4-ALPHA-GLUCOSIDASE"/>
    <property type="match status" value="1"/>
</dbReference>
<dbReference type="Gene3D" id="1.50.10.10">
    <property type="match status" value="1"/>
</dbReference>
<dbReference type="AlphaFoldDB" id="A0A557RLY4"/>
<sequence>MAQPAAPTPSPDSIDLELGMIGNGQINGLIDPLGRLVWACLPRFDAEPAFSRLVDSQDRGHFSIELCDQCAVRQSYHPNTAVLSTELTDRYGAILRIIDFCPRFRQYDRTYRPVMIIRRVEVVRGHPVIRTRLRPVSGWDASAPSTTRGSNHVRFLRHDQVLRVTTDAPLTHVLDETPFVVDATMTFILGPDESVKESVEAMGRRFLEQTEMYWRDWTRSLAIPFDWQQAVIRAAITLKLSAYEDTGAVIAAATTSIPEAADSGRNWDYRYCWLRDAYFTVHALNRLGATRTMEGFLRYIINLVAASGDHRLQPLYGIGGERRIEETTADALGGYRGMGPVRVGNAAYYQVQHDVYGTVILAATQAFFDARLERPGDQALYQRLCALGEEAIRHHDQPDAGIWEYRGRARVHTYSAMMCWAACDRLRRIAEQLGLDADAGYWSGQAATIHATVCREAWSDTHNAFVESFGGDSLDASLLLMHELGFLAADDPRFIGTVEAIEAHLRRGDHLFRYAAADDFGRPENAFNICTFWFIDALQAIGRHDEARRLFENMLGHRTRLGLLSEDLDANHGELWGNFPQTYSMVGLINSAMHLSRSWEESL</sequence>
<feature type="domain" description="Trehalase-like N-terminal" evidence="2">
    <location>
        <begin position="18"/>
        <end position="110"/>
    </location>
</feature>
<dbReference type="Proteomes" id="UP000316688">
    <property type="component" value="Unassembled WGS sequence"/>
</dbReference>
<feature type="domain" description="GH15-like" evidence="1">
    <location>
        <begin position="228"/>
        <end position="591"/>
    </location>
</feature>
<reference evidence="3 4" key="1">
    <citation type="submission" date="2019-07" db="EMBL/GenBank/DDBJ databases">
        <title>Reclasification of Spiribacter aquaticus.</title>
        <authorList>
            <person name="Leon M.J."/>
            <person name="Sanchez-Porro C."/>
            <person name="Ventosa A."/>
        </authorList>
    </citation>
    <scope>NUCLEOTIDE SEQUENCE [LARGE SCALE GENOMIC DNA]</scope>
    <source>
        <strain evidence="3 4">SP30</strain>
    </source>
</reference>
<dbReference type="InterPro" id="IPR011613">
    <property type="entry name" value="GH15-like"/>
</dbReference>